<dbReference type="GO" id="GO:0010181">
    <property type="term" value="F:FMN binding"/>
    <property type="evidence" value="ECO:0007669"/>
    <property type="project" value="InterPro"/>
</dbReference>
<feature type="domain" description="NADH:flavin oxidoreductase/NADH oxidase N-terminal" evidence="3">
    <location>
        <begin position="4"/>
        <end position="312"/>
    </location>
</feature>
<organism evidence="4">
    <name type="scientific">uncultured Chloroflexia bacterium</name>
    <dbReference type="NCBI Taxonomy" id="1672391"/>
    <lineage>
        <taxon>Bacteria</taxon>
        <taxon>Bacillati</taxon>
        <taxon>Chloroflexota</taxon>
        <taxon>Chloroflexia</taxon>
        <taxon>environmental samples</taxon>
    </lineage>
</organism>
<dbReference type="Pfam" id="PF00724">
    <property type="entry name" value="Oxidored_FMN"/>
    <property type="match status" value="1"/>
</dbReference>
<keyword evidence="2" id="KW-0560">Oxidoreductase</keyword>
<dbReference type="InterPro" id="IPR013785">
    <property type="entry name" value="Aldolase_TIM"/>
</dbReference>
<dbReference type="Gene3D" id="3.20.20.70">
    <property type="entry name" value="Aldolase class I"/>
    <property type="match status" value="1"/>
</dbReference>
<evidence type="ECO:0000259" key="3">
    <source>
        <dbReference type="Pfam" id="PF00724"/>
    </source>
</evidence>
<gene>
    <name evidence="4" type="ORF">AVDCRST_MAG93-4231</name>
</gene>
<dbReference type="AlphaFoldDB" id="A0A6J4K5Q2"/>
<name>A0A6J4K5Q2_9CHLR</name>
<sequence>MLPSRVLLAPINTGFTVRNLPSARLLRFHRERSGPAIGISMVGNVAVGMPVRTNDRTAVLGEHRELPRYAALARTISRRGSLSGIQLASAPTDLRPRRRWRTPSSGNEEERLRYIIRSYGDDELDELLSRFVSSSLLAERAGYDVVQIHCAHGYLLSLLLHPATNRRSGRYSVSAPWFEDFLGRVRARLGESLLSIRLSAVTGLRPRGEEIAWTRAVMDRAASSGVDMIDLSSGFYTVDRRLIYPGREREQPVYSEWLGALSRELPCLVAVAGRFTGPDSVPERLPHNLLFSVGRSLIADPAFATKLMDGRLDRINRCTLTNRCHYFSRGKAHIECGVNPHL</sequence>
<evidence type="ECO:0000313" key="4">
    <source>
        <dbReference type="EMBL" id="CAA9295606.1"/>
    </source>
</evidence>
<protein>
    <recommendedName>
        <fullName evidence="3">NADH:flavin oxidoreductase/NADH oxidase N-terminal domain-containing protein</fullName>
    </recommendedName>
</protein>
<dbReference type="InterPro" id="IPR001155">
    <property type="entry name" value="OxRdtase_FMN_N"/>
</dbReference>
<reference evidence="4" key="1">
    <citation type="submission" date="2020-02" db="EMBL/GenBank/DDBJ databases">
        <authorList>
            <person name="Meier V. D."/>
        </authorList>
    </citation>
    <scope>NUCLEOTIDE SEQUENCE</scope>
    <source>
        <strain evidence="4">AVDCRST_MAG93</strain>
    </source>
</reference>
<accession>A0A6J4K5Q2</accession>
<dbReference type="SUPFAM" id="SSF51395">
    <property type="entry name" value="FMN-linked oxidoreductases"/>
    <property type="match status" value="1"/>
</dbReference>
<dbReference type="InterPro" id="IPR051799">
    <property type="entry name" value="NADH_flavin_oxidoreductase"/>
</dbReference>
<dbReference type="EMBL" id="CADCTR010001424">
    <property type="protein sequence ID" value="CAA9295606.1"/>
    <property type="molecule type" value="Genomic_DNA"/>
</dbReference>
<keyword evidence="1" id="KW-0285">Flavoprotein</keyword>
<evidence type="ECO:0000256" key="1">
    <source>
        <dbReference type="ARBA" id="ARBA00022630"/>
    </source>
</evidence>
<dbReference type="PANTHER" id="PTHR43656">
    <property type="entry name" value="BINDING OXIDOREDUCTASE, PUTATIVE (AFU_ORTHOLOGUE AFUA_2G08260)-RELATED"/>
    <property type="match status" value="1"/>
</dbReference>
<proteinExistence type="predicted"/>
<dbReference type="GO" id="GO:0016491">
    <property type="term" value="F:oxidoreductase activity"/>
    <property type="evidence" value="ECO:0007669"/>
    <property type="project" value="UniProtKB-KW"/>
</dbReference>
<evidence type="ECO:0000256" key="2">
    <source>
        <dbReference type="ARBA" id="ARBA00023002"/>
    </source>
</evidence>
<dbReference type="PANTHER" id="PTHR43656:SF2">
    <property type="entry name" value="BINDING OXIDOREDUCTASE, PUTATIVE (AFU_ORTHOLOGUE AFUA_2G08260)-RELATED"/>
    <property type="match status" value="1"/>
</dbReference>